<feature type="compositionally biased region" description="Basic and acidic residues" evidence="1">
    <location>
        <begin position="75"/>
        <end position="87"/>
    </location>
</feature>
<evidence type="ECO:0000256" key="1">
    <source>
        <dbReference type="SAM" id="MobiDB-lite"/>
    </source>
</evidence>
<evidence type="ECO:0000313" key="2">
    <source>
        <dbReference type="EMBL" id="KUG28369.1"/>
    </source>
</evidence>
<feature type="region of interest" description="Disordered" evidence="1">
    <location>
        <begin position="314"/>
        <end position="342"/>
    </location>
</feature>
<protein>
    <submittedName>
        <fullName evidence="2">Uncharacterized protein</fullName>
    </submittedName>
</protein>
<reference evidence="2" key="1">
    <citation type="journal article" date="2015" name="Proc. Natl. Acad. Sci. U.S.A.">
        <title>Networks of energetic and metabolic interactions define dynamics in microbial communities.</title>
        <authorList>
            <person name="Embree M."/>
            <person name="Liu J.K."/>
            <person name="Al-Bassam M.M."/>
            <person name="Zengler K."/>
        </authorList>
    </citation>
    <scope>NUCLEOTIDE SEQUENCE</scope>
</reference>
<organism evidence="2">
    <name type="scientific">hydrocarbon metagenome</name>
    <dbReference type="NCBI Taxonomy" id="938273"/>
    <lineage>
        <taxon>unclassified sequences</taxon>
        <taxon>metagenomes</taxon>
        <taxon>ecological metagenomes</taxon>
    </lineage>
</organism>
<accession>A0A0W8G5V1</accession>
<dbReference type="EMBL" id="LNQE01000226">
    <property type="protein sequence ID" value="KUG28369.1"/>
    <property type="molecule type" value="Genomic_DNA"/>
</dbReference>
<feature type="compositionally biased region" description="Basic and acidic residues" evidence="1">
    <location>
        <begin position="377"/>
        <end position="387"/>
    </location>
</feature>
<feature type="compositionally biased region" description="Basic residues" evidence="1">
    <location>
        <begin position="459"/>
        <end position="473"/>
    </location>
</feature>
<dbReference type="AlphaFoldDB" id="A0A0W8G5V1"/>
<sequence>MGQEVFQGQLDDHWQEVKPDAGQTIKGVFHPAVRPCLRRPPASHGAHRCPGYLDACRKTRKDETRQTRRGHRRTTRDGDGNDDSEHAGKRRRRPVVQGRGHLRTARQGLHGRQWRRHRRFRGPDQPAGPPGTAGGHGHMAFAVLSLAPARRRLRHRRLPGHPPRLRDAGRIPGLFARRPRPGHEGHHGTGLKPHLGPASLVPGRPQGQTRLGGARFLRLLRDPHPLPRRPDHLQGLRTLQLDLRSRGQGLLLAPVLFPPAGPQFRQSPGEKGDAQDSRFLAVPGRGRLAPGRRAVSLRARRHQLREPARDPRLFARTAGPCGREIPGPDAFGRGQPMARGRGGLFRDRTRRRMQHGLPFPHHAAHLHVADDGGPLPPDRHLRTDPGHPRNLPMGHVFAQPRRADPGDGQRRGARLHVPGLRQGRPGPHQPGHQAQAGPADAEQPTPAGTDQLHPVLLPRHPHHLLRRRDRHGRQLPPGRPGRGTHAHAMEPGQECRVLPGQPPQPVPARGHRPGIPLPGRQRGEPGTQPDLVSVVDAPGHRHAQAPALPGPGKHGLRPARQPQDPVLRAAAGRRGHPGGGQPVPLSPGGRAGSVGLCRIRSCRGLRQHILPYRPRHALCAAHGLSQLFLVPPDPAPGAGPGRQGRTRRGPRAARPQPVDAPRGGTARDRGRHGGAAFPAAVGGTGAPRLPAQAFPRDGGVVACGDGRRPRPARGRRSGVAGFGRHPRQGRVAGDHAPAPDPVPGRGRNPAGRGISRGRGRPEPSGRGTGAPGQRVCRWHGPGSLFFIRGPVAQEPCGP</sequence>
<comment type="caution">
    <text evidence="2">The sequence shown here is derived from an EMBL/GenBank/DDBJ whole genome shotgun (WGS) entry which is preliminary data.</text>
</comment>
<feature type="region of interest" description="Disordered" evidence="1">
    <location>
        <begin position="570"/>
        <end position="589"/>
    </location>
</feature>
<feature type="region of interest" description="Disordered" evidence="1">
    <location>
        <begin position="60"/>
        <end position="133"/>
    </location>
</feature>
<feature type="compositionally biased region" description="Basic residues" evidence="1">
    <location>
        <begin position="88"/>
        <end position="104"/>
    </location>
</feature>
<proteinExistence type="predicted"/>
<feature type="compositionally biased region" description="Basic and acidic residues" evidence="1">
    <location>
        <begin position="401"/>
        <end position="410"/>
    </location>
</feature>
<feature type="region of interest" description="Disordered" evidence="1">
    <location>
        <begin position="365"/>
        <end position="534"/>
    </location>
</feature>
<name>A0A0W8G5V1_9ZZZZ</name>
<gene>
    <name evidence="2" type="ORF">ASZ90_001762</name>
</gene>
<feature type="region of interest" description="Disordered" evidence="1">
    <location>
        <begin position="541"/>
        <end position="560"/>
    </location>
</feature>
<feature type="region of interest" description="Disordered" evidence="1">
    <location>
        <begin position="631"/>
        <end position="782"/>
    </location>
</feature>